<gene>
    <name evidence="2" type="ORF">C5T88_00050</name>
</gene>
<dbReference type="RefSeq" id="WP_303662331.1">
    <property type="nucleotide sequence ID" value="NZ_CP027019.1"/>
</dbReference>
<dbReference type="PROSITE" id="PS51257">
    <property type="entry name" value="PROKAR_LIPOPROTEIN"/>
    <property type="match status" value="1"/>
</dbReference>
<organism evidence="2 3">
    <name type="scientific">Williamsoniiplasma luminosum</name>
    <dbReference type="NCBI Taxonomy" id="214888"/>
    <lineage>
        <taxon>Bacteria</taxon>
        <taxon>Bacillati</taxon>
        <taxon>Mycoplasmatota</taxon>
        <taxon>Mollicutes</taxon>
        <taxon>Entomoplasmatales</taxon>
        <taxon>Williamsoniiplasma</taxon>
    </lineage>
</organism>
<dbReference type="EMBL" id="CP027019">
    <property type="protein sequence ID" value="AVP48985.1"/>
    <property type="molecule type" value="Genomic_DNA"/>
</dbReference>
<feature type="signal peptide" evidence="1">
    <location>
        <begin position="1"/>
        <end position="25"/>
    </location>
</feature>
<sequence length="671" mass="76088">MKKLIKMMSAAIVLTSSTMSLVACSKGEANFVIKYGYVDNFTDKSEKPMFEKIEKQFYELYGTKYKLIGKRIDDEAKLGEEMLNIGNGSAPDTFSMPVDLVSKLATQGLILALEGQDSPKGADQILKNMNYDEEQATKVLERYKTNPASVKIEEMWNTWMPFAIRSSKIKSNNQNSKEKNPVQYGITKHLGVGGGTALISTDHKSQELFINKLGLAESFNEKDGSYVWKKDANSVKEKTISINEFTQASAEMKNERDGKPIDANGYFPFLLDRGMWWMYPVYANIISKPIGGKVYKASDIGMNWINSQDLPYYEAKDGKYSSLWSNEYFKDSAKEVLGKWFELFSQQMKVAINTLKGTTVGDASESPQNLINADQNSAPQFRMIQEKLTGGVNYEPGSYFDMLKGFKKFANMDFFELEKISLFDSNDGVLKSKYDAAGLNKWITPAGSGMVVFNSNLGTKPEKLRVVQKFVQLQFGIIEDEKGNINFSGDGGIRNLKDDFLKTGNISAKLAILDKNEMEKTDFKEGMKKRVDIKMERAKKEFPWYPNSLTNDEERQKERLAIERLERWSVQWGAKLYSQANALSFAPNVSSYDTATSGDWHGKMAMYPTLNKLYFDNGLVNRDKFQETFGALNDTTLKYKNEEKFKSAQEYFVNEMIKVLSVLNKDQSNNN</sequence>
<reference evidence="3" key="1">
    <citation type="submission" date="2018-02" db="EMBL/GenBank/DDBJ databases">
        <title>Firefly genomes illuminate parallel origins of bioluminescence in beetles.</title>
        <authorList>
            <person name="Fallon T.R."/>
            <person name="Lower S.E.S."/>
            <person name="Behringer M."/>
            <person name="Weng J.-K."/>
        </authorList>
    </citation>
    <scope>NUCLEOTIDE SEQUENCE [LARGE SCALE GENOMIC DNA]</scope>
</reference>
<protein>
    <recommendedName>
        <fullName evidence="4">Lipoprotein</fullName>
    </recommendedName>
</protein>
<accession>A0A2S0NIZ0</accession>
<name>A0A2S0NIZ0_9MOLU</name>
<evidence type="ECO:0000313" key="3">
    <source>
        <dbReference type="Proteomes" id="UP000239250"/>
    </source>
</evidence>
<proteinExistence type="predicted"/>
<evidence type="ECO:0000256" key="1">
    <source>
        <dbReference type="SAM" id="SignalP"/>
    </source>
</evidence>
<feature type="chain" id="PRO_5015645190" description="Lipoprotein" evidence="1">
    <location>
        <begin position="26"/>
        <end position="671"/>
    </location>
</feature>
<evidence type="ECO:0000313" key="2">
    <source>
        <dbReference type="EMBL" id="AVP48985.1"/>
    </source>
</evidence>
<dbReference type="AlphaFoldDB" id="A0A2S0NIZ0"/>
<evidence type="ECO:0008006" key="4">
    <source>
        <dbReference type="Google" id="ProtNLM"/>
    </source>
</evidence>
<keyword evidence="1" id="KW-0732">Signal</keyword>
<dbReference type="Proteomes" id="UP000239250">
    <property type="component" value="Chromosome"/>
</dbReference>